<gene>
    <name evidence="5" type="ORF">CD32_21560</name>
</gene>
<dbReference type="PANTHER" id="PTHR43479:SF7">
    <property type="entry name" value="TETR-FAMILY TRANSCRIPTIONAL REGULATOR"/>
    <property type="match status" value="1"/>
</dbReference>
<dbReference type="AlphaFoldDB" id="A0A0A3IAX0"/>
<dbReference type="Pfam" id="PF14278">
    <property type="entry name" value="TetR_C_8"/>
    <property type="match status" value="1"/>
</dbReference>
<evidence type="ECO:0000313" key="5">
    <source>
        <dbReference type="EMBL" id="KGR81901.1"/>
    </source>
</evidence>
<dbReference type="Proteomes" id="UP000030437">
    <property type="component" value="Unassembled WGS sequence"/>
</dbReference>
<name>A0A0A3IAX0_9BACI</name>
<keyword evidence="1" id="KW-0678">Repressor</keyword>
<feature type="domain" description="HTH tetR-type" evidence="4">
    <location>
        <begin position="6"/>
        <end position="66"/>
    </location>
</feature>
<reference evidence="5 6" key="1">
    <citation type="submission" date="2014-02" db="EMBL/GenBank/DDBJ databases">
        <title>Draft genome sequence of Lysinibacillus odysseyi NBRC 100172.</title>
        <authorList>
            <person name="Zhang F."/>
            <person name="Wang G."/>
            <person name="Zhang L."/>
        </authorList>
    </citation>
    <scope>NUCLEOTIDE SEQUENCE [LARGE SCALE GENOMIC DNA]</scope>
    <source>
        <strain evidence="5 6">NBRC 100172</strain>
    </source>
</reference>
<evidence type="ECO:0000259" key="4">
    <source>
        <dbReference type="PROSITE" id="PS50977"/>
    </source>
</evidence>
<dbReference type="STRING" id="1220589.CD32_21560"/>
<dbReference type="Gene3D" id="1.10.357.10">
    <property type="entry name" value="Tetracycline Repressor, domain 2"/>
    <property type="match status" value="1"/>
</dbReference>
<dbReference type="InterPro" id="IPR050624">
    <property type="entry name" value="HTH-type_Tx_Regulator"/>
</dbReference>
<dbReference type="InterPro" id="IPR001647">
    <property type="entry name" value="HTH_TetR"/>
</dbReference>
<evidence type="ECO:0000313" key="6">
    <source>
        <dbReference type="Proteomes" id="UP000030437"/>
    </source>
</evidence>
<keyword evidence="6" id="KW-1185">Reference proteome</keyword>
<dbReference type="EMBL" id="JPVP01000060">
    <property type="protein sequence ID" value="KGR81901.1"/>
    <property type="molecule type" value="Genomic_DNA"/>
</dbReference>
<sequence length="185" mass="22047">MDLRIAKTHESIQQALLVLLKEKPLEEITVSELCRIAKINRGTFYLHYKNIHGVFEKYFEEIVEDLKCSIHAPYHEIDQGVEDLEADMIQIFHHVKKYEPFYCIVFDEQIPMKYYYMLFHSIRTFVAEIASFLQKGEPLNLPDFQISYQTNAIMGILLEWHQEGYVTSPAELNWYLIRFITERHL</sequence>
<dbReference type="PANTHER" id="PTHR43479">
    <property type="entry name" value="ACREF/ENVCD OPERON REPRESSOR-RELATED"/>
    <property type="match status" value="1"/>
</dbReference>
<feature type="DNA-binding region" description="H-T-H motif" evidence="3">
    <location>
        <begin position="29"/>
        <end position="48"/>
    </location>
</feature>
<evidence type="ECO:0000256" key="2">
    <source>
        <dbReference type="ARBA" id="ARBA00023125"/>
    </source>
</evidence>
<dbReference type="OrthoDB" id="9810250at2"/>
<comment type="caution">
    <text evidence="5">The sequence shown here is derived from an EMBL/GenBank/DDBJ whole genome shotgun (WGS) entry which is preliminary data.</text>
</comment>
<evidence type="ECO:0000256" key="1">
    <source>
        <dbReference type="ARBA" id="ARBA00022491"/>
    </source>
</evidence>
<dbReference type="PROSITE" id="PS50977">
    <property type="entry name" value="HTH_TETR_2"/>
    <property type="match status" value="1"/>
</dbReference>
<dbReference type="InterPro" id="IPR039532">
    <property type="entry name" value="TetR_C_Firmicutes"/>
</dbReference>
<keyword evidence="2 3" id="KW-0238">DNA-binding</keyword>
<dbReference type="GO" id="GO:0003677">
    <property type="term" value="F:DNA binding"/>
    <property type="evidence" value="ECO:0007669"/>
    <property type="project" value="UniProtKB-UniRule"/>
</dbReference>
<dbReference type="RefSeq" id="WP_036158935.1">
    <property type="nucleotide sequence ID" value="NZ_AVCX01000001.1"/>
</dbReference>
<proteinExistence type="predicted"/>
<evidence type="ECO:0000256" key="3">
    <source>
        <dbReference type="PROSITE-ProRule" id="PRU00335"/>
    </source>
</evidence>
<accession>A0A0A3IAX0</accession>
<organism evidence="5 6">
    <name type="scientific">Lysinibacillus odysseyi 34hs-1 = NBRC 100172</name>
    <dbReference type="NCBI Taxonomy" id="1220589"/>
    <lineage>
        <taxon>Bacteria</taxon>
        <taxon>Bacillati</taxon>
        <taxon>Bacillota</taxon>
        <taxon>Bacilli</taxon>
        <taxon>Bacillales</taxon>
        <taxon>Bacillaceae</taxon>
        <taxon>Lysinibacillus</taxon>
    </lineage>
</organism>
<dbReference type="eggNOG" id="COG1309">
    <property type="taxonomic scope" value="Bacteria"/>
</dbReference>
<protein>
    <submittedName>
        <fullName evidence="5">Transcriptional regulator</fullName>
    </submittedName>
</protein>
<dbReference type="InterPro" id="IPR009057">
    <property type="entry name" value="Homeodomain-like_sf"/>
</dbReference>
<dbReference type="SUPFAM" id="SSF46689">
    <property type="entry name" value="Homeodomain-like"/>
    <property type="match status" value="1"/>
</dbReference>